<dbReference type="EMBL" id="JBHUCP010000047">
    <property type="protein sequence ID" value="MFD1534896.1"/>
    <property type="molecule type" value="Genomic_DNA"/>
</dbReference>
<dbReference type="Proteomes" id="UP001597145">
    <property type="component" value="Unassembled WGS sequence"/>
</dbReference>
<keyword evidence="3" id="KW-1185">Reference proteome</keyword>
<accession>A0ABW4FZ14</accession>
<evidence type="ECO:0000313" key="3">
    <source>
        <dbReference type="Proteomes" id="UP001597145"/>
    </source>
</evidence>
<dbReference type="InterPro" id="IPR013087">
    <property type="entry name" value="Znf_C2H2_type"/>
</dbReference>
<protein>
    <submittedName>
        <fullName evidence="2">Acetone carboxylase subunit gamma</fullName>
    </submittedName>
</protein>
<feature type="domain" description="C2H2-type" evidence="1">
    <location>
        <begin position="74"/>
        <end position="94"/>
    </location>
</feature>
<evidence type="ECO:0000313" key="2">
    <source>
        <dbReference type="EMBL" id="MFD1534896.1"/>
    </source>
</evidence>
<gene>
    <name evidence="2" type="ORF">ACFSCY_36335</name>
</gene>
<proteinExistence type="predicted"/>
<organism evidence="2 3">
    <name type="scientific">Pseudonocardia aurantiaca</name>
    <dbReference type="NCBI Taxonomy" id="75290"/>
    <lineage>
        <taxon>Bacteria</taxon>
        <taxon>Bacillati</taxon>
        <taxon>Actinomycetota</taxon>
        <taxon>Actinomycetes</taxon>
        <taxon>Pseudonocardiales</taxon>
        <taxon>Pseudonocardiaceae</taxon>
        <taxon>Pseudonocardia</taxon>
    </lineage>
</organism>
<sequence>MAKIHLAEYLDLDVESERWSCHSCGHDIGDARDNYKKGLLIYERDPGEVHPPLIEGEYTFAPNPEWIRILEFYCPGCGRQVETEYLPPGHPVTHDTEIDLDSLKQKLAAGELRVDEHGKLEVTT</sequence>
<dbReference type="Pfam" id="PF08882">
    <property type="entry name" value="Acetone_carb_G"/>
    <property type="match status" value="1"/>
</dbReference>
<dbReference type="PROSITE" id="PS00028">
    <property type="entry name" value="ZINC_FINGER_C2H2_1"/>
    <property type="match status" value="1"/>
</dbReference>
<comment type="caution">
    <text evidence="2">The sequence shown here is derived from an EMBL/GenBank/DDBJ whole genome shotgun (WGS) entry which is preliminary data.</text>
</comment>
<name>A0ABW4FZ14_9PSEU</name>
<dbReference type="InterPro" id="IPR016750">
    <property type="entry name" value="Aceto_COase_bsu/gsu"/>
</dbReference>
<evidence type="ECO:0000259" key="1">
    <source>
        <dbReference type="PROSITE" id="PS00028"/>
    </source>
</evidence>
<reference evidence="3" key="1">
    <citation type="journal article" date="2019" name="Int. J. Syst. Evol. Microbiol.">
        <title>The Global Catalogue of Microorganisms (GCM) 10K type strain sequencing project: providing services to taxonomists for standard genome sequencing and annotation.</title>
        <authorList>
            <consortium name="The Broad Institute Genomics Platform"/>
            <consortium name="The Broad Institute Genome Sequencing Center for Infectious Disease"/>
            <person name="Wu L."/>
            <person name="Ma J."/>
        </authorList>
    </citation>
    <scope>NUCLEOTIDE SEQUENCE [LARGE SCALE GENOMIC DNA]</scope>
    <source>
        <strain evidence="3">JCM 12165</strain>
    </source>
</reference>
<dbReference type="RefSeq" id="WP_343982774.1">
    <property type="nucleotide sequence ID" value="NZ_BAAAJG010000015.1"/>
</dbReference>